<feature type="domain" description="BIG2" evidence="1">
    <location>
        <begin position="20"/>
        <end position="88"/>
    </location>
</feature>
<dbReference type="SMART" id="SM00635">
    <property type="entry name" value="BID_2"/>
    <property type="match status" value="1"/>
</dbReference>
<protein>
    <submittedName>
        <fullName evidence="2">Ig-like domain-containing protein</fullName>
    </submittedName>
</protein>
<comment type="caution">
    <text evidence="2">The sequence shown here is derived from an EMBL/GenBank/DDBJ whole genome shotgun (WGS) entry which is preliminary data.</text>
</comment>
<dbReference type="InterPro" id="IPR003343">
    <property type="entry name" value="Big_2"/>
</dbReference>
<organism evidence="2 3">
    <name type="scientific">Pseudomonas fungipugnans</name>
    <dbReference type="NCBI Taxonomy" id="3024217"/>
    <lineage>
        <taxon>Bacteria</taxon>
        <taxon>Pseudomonadati</taxon>
        <taxon>Pseudomonadota</taxon>
        <taxon>Gammaproteobacteria</taxon>
        <taxon>Pseudomonadales</taxon>
        <taxon>Pseudomonadaceae</taxon>
        <taxon>Pseudomonas</taxon>
    </lineage>
</organism>
<name>A0ABT6QVU7_9PSED</name>
<reference evidence="2 3" key="1">
    <citation type="submission" date="2023-02" db="EMBL/GenBank/DDBJ databases">
        <title>Pseudomonas chrutzelriedensis sp. nov., a potently antifungal strain isolated from moss.</title>
        <authorList>
            <person name="Schnyder A."/>
            <person name="Kalawong R."/>
            <person name="Eberl L."/>
            <person name="Agnoli K."/>
        </authorList>
    </citation>
    <scope>NUCLEOTIDE SEQUENCE [LARGE SCALE GENOMIC DNA]</scope>
    <source>
        <strain evidence="2 3">681</strain>
    </source>
</reference>
<dbReference type="InterPro" id="IPR008964">
    <property type="entry name" value="Invasin/intimin_cell_adhesion"/>
</dbReference>
<proteinExistence type="predicted"/>
<dbReference type="EMBL" id="JARBWL010000002">
    <property type="protein sequence ID" value="MDI2595009.1"/>
    <property type="molecule type" value="Genomic_DNA"/>
</dbReference>
<accession>A0ABT6QVU7</accession>
<evidence type="ECO:0000313" key="3">
    <source>
        <dbReference type="Proteomes" id="UP001159100"/>
    </source>
</evidence>
<gene>
    <name evidence="2" type="ORF">POF45_26825</name>
</gene>
<keyword evidence="3" id="KW-1185">Reference proteome</keyword>
<dbReference type="Pfam" id="PF02368">
    <property type="entry name" value="Big_2"/>
    <property type="match status" value="1"/>
</dbReference>
<dbReference type="Gene3D" id="2.60.40.1080">
    <property type="match status" value="1"/>
</dbReference>
<evidence type="ECO:0000259" key="1">
    <source>
        <dbReference type="SMART" id="SM00635"/>
    </source>
</evidence>
<evidence type="ECO:0000313" key="2">
    <source>
        <dbReference type="EMBL" id="MDI2595009.1"/>
    </source>
</evidence>
<dbReference type="SUPFAM" id="SSF49373">
    <property type="entry name" value="Invasin/intimin cell-adhesion fragments"/>
    <property type="match status" value="1"/>
</dbReference>
<sequence>MNFFKSLLAWIAKPFYPEDPLMNITTLASVLIVGATMQLVASEAAVFESSDTAVATVDATGLVTAVAPGSVAITATSPNDVNNTSLVNLSITAAPEAVTALPVASAAPAVAPAPSRDVIQVLEGILIALGHELPACWAEAAALAKKVV</sequence>
<dbReference type="Proteomes" id="UP001159100">
    <property type="component" value="Unassembled WGS sequence"/>
</dbReference>
<dbReference type="RefSeq" id="WP_282317119.1">
    <property type="nucleotide sequence ID" value="NZ_JARBWL010000002.1"/>
</dbReference>